<dbReference type="CDD" id="cd02135">
    <property type="entry name" value="YdjA-like"/>
    <property type="match status" value="1"/>
</dbReference>
<dbReference type="AlphaFoldDB" id="A0A2X1UI73"/>
<dbReference type="Proteomes" id="UP000250242">
    <property type="component" value="Unassembled WGS sequence"/>
</dbReference>
<reference evidence="10 11" key="1">
    <citation type="submission" date="2018-06" db="EMBL/GenBank/DDBJ databases">
        <authorList>
            <consortium name="Pathogen Informatics"/>
            <person name="Doyle S."/>
        </authorList>
    </citation>
    <scope>NUCLEOTIDE SEQUENCE [LARGE SCALE GENOMIC DNA]</scope>
    <source>
        <strain evidence="10 11">NCTC11009</strain>
    </source>
</reference>
<comment type="cofactor">
    <cofactor evidence="8">
        <name>FMN</name>
        <dbReference type="ChEBI" id="CHEBI:58210"/>
    </cofactor>
    <text evidence="8">Binds 1 FMN per subunit.</text>
</comment>
<dbReference type="InterPro" id="IPR000415">
    <property type="entry name" value="Nitroreductase-like"/>
</dbReference>
<evidence type="ECO:0000256" key="6">
    <source>
        <dbReference type="ARBA" id="ARBA00023027"/>
    </source>
</evidence>
<dbReference type="GO" id="GO:0016491">
    <property type="term" value="F:oxidoreductase activity"/>
    <property type="evidence" value="ECO:0007669"/>
    <property type="project" value="UniProtKB-UniRule"/>
</dbReference>
<keyword evidence="2 7" id="KW-0285">Flavoprotein</keyword>
<dbReference type="RefSeq" id="WP_048767565.1">
    <property type="nucleotide sequence ID" value="NZ_CP137240.1"/>
</dbReference>
<dbReference type="SUPFAM" id="SSF55469">
    <property type="entry name" value="FMN-dependent nitroreductase-like"/>
    <property type="match status" value="1"/>
</dbReference>
<evidence type="ECO:0000256" key="2">
    <source>
        <dbReference type="ARBA" id="ARBA00022630"/>
    </source>
</evidence>
<evidence type="ECO:0000256" key="5">
    <source>
        <dbReference type="ARBA" id="ARBA00023002"/>
    </source>
</evidence>
<dbReference type="EMBL" id="UATH01000001">
    <property type="protein sequence ID" value="SPY06946.1"/>
    <property type="molecule type" value="Genomic_DNA"/>
</dbReference>
<feature type="binding site" description="in other chain" evidence="8">
    <location>
        <begin position="14"/>
        <end position="16"/>
    </location>
    <ligand>
        <name>FMN</name>
        <dbReference type="ChEBI" id="CHEBI:58210"/>
        <note>ligand shared between dimeric partners</note>
    </ligand>
</feature>
<dbReference type="PIRSF" id="PIRSF000232">
    <property type="entry name" value="YdjA"/>
    <property type="match status" value="1"/>
</dbReference>
<accession>A0A2X1UI73</accession>
<dbReference type="Gene3D" id="3.40.109.10">
    <property type="entry name" value="NADH Oxidase"/>
    <property type="match status" value="1"/>
</dbReference>
<organism evidence="10 11">
    <name type="scientific">Oligella urethralis</name>
    <dbReference type="NCBI Taxonomy" id="90245"/>
    <lineage>
        <taxon>Bacteria</taxon>
        <taxon>Pseudomonadati</taxon>
        <taxon>Pseudomonadota</taxon>
        <taxon>Betaproteobacteria</taxon>
        <taxon>Burkholderiales</taxon>
        <taxon>Alcaligenaceae</taxon>
        <taxon>Oligella</taxon>
    </lineage>
</organism>
<proteinExistence type="inferred from homology"/>
<evidence type="ECO:0000256" key="8">
    <source>
        <dbReference type="PIRSR" id="PIRSR000232-1"/>
    </source>
</evidence>
<keyword evidence="4 7" id="KW-0521">NADP</keyword>
<dbReference type="EC" id="1.-.-.-" evidence="7"/>
<gene>
    <name evidence="10" type="primary">ydjA</name>
    <name evidence="10" type="ORF">NCTC11009_00132</name>
</gene>
<evidence type="ECO:0000256" key="1">
    <source>
        <dbReference type="ARBA" id="ARBA00007118"/>
    </source>
</evidence>
<dbReference type="InterPro" id="IPR029479">
    <property type="entry name" value="Nitroreductase"/>
</dbReference>
<feature type="binding site" description="in other chain" evidence="8">
    <location>
        <begin position="140"/>
        <end position="142"/>
    </location>
    <ligand>
        <name>FMN</name>
        <dbReference type="ChEBI" id="CHEBI:58210"/>
        <note>ligand shared between dimeric partners</note>
    </ligand>
</feature>
<evidence type="ECO:0000256" key="7">
    <source>
        <dbReference type="PIRNR" id="PIRNR000232"/>
    </source>
</evidence>
<evidence type="ECO:0000256" key="4">
    <source>
        <dbReference type="ARBA" id="ARBA00022857"/>
    </source>
</evidence>
<dbReference type="PANTHER" id="PTHR43821:SF1">
    <property type="entry name" value="NAD(P)H NITROREDUCTASE YDJA-RELATED"/>
    <property type="match status" value="1"/>
</dbReference>
<dbReference type="Pfam" id="PF00881">
    <property type="entry name" value="Nitroreductase"/>
    <property type="match status" value="1"/>
</dbReference>
<keyword evidence="6 7" id="KW-0520">NAD</keyword>
<dbReference type="InterPro" id="IPR026021">
    <property type="entry name" value="YdjA-like"/>
</dbReference>
<keyword evidence="5 7" id="KW-0560">Oxidoreductase</keyword>
<dbReference type="PANTHER" id="PTHR43821">
    <property type="entry name" value="NAD(P)H NITROREDUCTASE YDJA-RELATED"/>
    <property type="match status" value="1"/>
</dbReference>
<dbReference type="InterPro" id="IPR052530">
    <property type="entry name" value="NAD(P)H_nitroreductase"/>
</dbReference>
<sequence length="197" mass="21803">MVDQKAAIDLLLKRNSMKLVQAPGPSDEELATILQAAMTAPDHGALRPWRFKVIRGEEAVQQFAELSFKHRQASAMPFTEEKLASSKAWLADVPLIIAVAAQINHQVIEKIDETEQLLATGAAMTQILNACHFLGYGAFWSTGIATYIEDFQTAIGFDPLDYRFMGFIAIGTPKMGIPQKERPNYQDFTTLWTGSGN</sequence>
<keyword evidence="3 7" id="KW-0288">FMN</keyword>
<comment type="similarity">
    <text evidence="1 7">Belongs to the nitroreductase family.</text>
</comment>
<feature type="binding site" evidence="8">
    <location>
        <position position="43"/>
    </location>
    <ligand>
        <name>FMN</name>
        <dbReference type="ChEBI" id="CHEBI:58210"/>
        <note>ligand shared between dimeric partners</note>
    </ligand>
</feature>
<name>A0A2X1UI73_9BURK</name>
<evidence type="ECO:0000313" key="11">
    <source>
        <dbReference type="Proteomes" id="UP000250242"/>
    </source>
</evidence>
<evidence type="ECO:0000313" key="10">
    <source>
        <dbReference type="EMBL" id="SPY06946.1"/>
    </source>
</evidence>
<protein>
    <recommendedName>
        <fullName evidence="7">Putative NAD(P)H nitroreductase</fullName>
        <ecNumber evidence="7">1.-.-.-</ecNumber>
    </recommendedName>
</protein>
<evidence type="ECO:0000256" key="3">
    <source>
        <dbReference type="ARBA" id="ARBA00022643"/>
    </source>
</evidence>
<evidence type="ECO:0000259" key="9">
    <source>
        <dbReference type="Pfam" id="PF00881"/>
    </source>
</evidence>
<feature type="domain" description="Nitroreductase" evidence="9">
    <location>
        <begin position="14"/>
        <end position="171"/>
    </location>
</feature>